<sequence length="930" mass="103373">MRKTYCLVVLWIIFYLPNLQATPLTPIVQREGISEYRLDNGLKIILAPDQTSSAIAFNILYLSGSLADPQGKAGTAHLLEHLLFKGTNKLPGNTLIEGLNQRGIRFNATTSYDRTRYVAQLEAQQDKLDYLIALEADRMRNTQFKQTELDAEREVVLRELEQAQSVPLTALTQSILTAATPNRGFGRPVLGTPEELQRVSLDDVRRFYTQHYQPGNAVIVITGHFEADKTLQTIERYFAALPSRSLSPPEKLLPARKPAVTQVHSGNIRWVALAYPLAAIKDQANISLTPLADILAAEPHGRLYQSLVLNNKVTGIMAQPLQFRQGGYFLFAAPLSKEQSMEDALTSLSTALEGFAKQPITEEELQRFKISIQAIKSQTFQNHAALSELLAEHAALGDWQLLLQRYEGIARLKQSEVQQQAQKHFRQDRRIMGELHAATSTTTPSTSVATPVAQASRQVSPAPEKVAPNTLDLANFNQQVMRTESQILRSTLDNGLKLALRPLPESNNPVRGVLNLHFGTPHSLFGKRTLADLVATLLIRGTQNRSYQQIVDQINSMGAGLSIQPNGEQLSVHFSAPKEKLSALLDLVAEILKQPAFPATEFELIKRLQGSALAQPVEQPAAVASLNLSRATAPYPVGDIRRHTEQSEVLAALQTLTRDEVVAFHQAFYGANQGELTLAGNFDPQPVTQQIQRLFGRWNSKAEYVRPSRPYRSIPATQLHVRAGTPQTGYYLARLHFHADSPSQDQAALFIAEHILGRKPLVSRLGQRLREQENLSYNVRSSIRVNKFDGTAWVSIQADYPVGHGQRLANIVKDELAQMIKQGVSDAELEQAKQSILHERRLNFSQEQGVLSLMQRQLSEGSTLEAWAKRNEELAHMSLEQVNAAIRQHFRLDTLVEVLADAQGETIQPPSQQISATSTQALRLNQSSTQ</sequence>
<name>A0A562IZ15_9GAMM</name>
<keyword evidence="8" id="KW-1185">Reference proteome</keyword>
<dbReference type="GO" id="GO:0004222">
    <property type="term" value="F:metalloendopeptidase activity"/>
    <property type="evidence" value="ECO:0007669"/>
    <property type="project" value="InterPro"/>
</dbReference>
<dbReference type="GO" id="GO:0046872">
    <property type="term" value="F:metal ion binding"/>
    <property type="evidence" value="ECO:0007669"/>
    <property type="project" value="InterPro"/>
</dbReference>
<protein>
    <submittedName>
        <fullName evidence="7">Zinc protease</fullName>
    </submittedName>
</protein>
<reference evidence="7 8" key="1">
    <citation type="submission" date="2019-07" db="EMBL/GenBank/DDBJ databases">
        <title>Genomic Encyclopedia of Type Strains, Phase I: the one thousand microbial genomes (KMG-I) project.</title>
        <authorList>
            <person name="Kyrpides N."/>
        </authorList>
    </citation>
    <scope>NUCLEOTIDE SEQUENCE [LARGE SCALE GENOMIC DNA]</scope>
    <source>
        <strain evidence="7 8">DSM 375</strain>
    </source>
</reference>
<evidence type="ECO:0000256" key="2">
    <source>
        <dbReference type="ARBA" id="ARBA00007261"/>
    </source>
</evidence>
<dbReference type="Pfam" id="PF00675">
    <property type="entry name" value="Peptidase_M16"/>
    <property type="match status" value="2"/>
</dbReference>
<dbReference type="InterPro" id="IPR050361">
    <property type="entry name" value="MPP/UQCRC_Complex"/>
</dbReference>
<dbReference type="InterPro" id="IPR001431">
    <property type="entry name" value="Pept_M16_Zn_BS"/>
</dbReference>
<evidence type="ECO:0000313" key="8">
    <source>
        <dbReference type="Proteomes" id="UP000319627"/>
    </source>
</evidence>
<dbReference type="SUPFAM" id="SSF63411">
    <property type="entry name" value="LuxS/MPP-like metallohydrolase"/>
    <property type="match status" value="4"/>
</dbReference>
<feature type="domain" description="Peptidase M16 C-terminal" evidence="6">
    <location>
        <begin position="199"/>
        <end position="369"/>
    </location>
</feature>
<dbReference type="AlphaFoldDB" id="A0A562IZ15"/>
<dbReference type="InterPro" id="IPR011249">
    <property type="entry name" value="Metalloenz_LuxS/M16"/>
</dbReference>
<keyword evidence="7" id="KW-0378">Hydrolase</keyword>
<dbReference type="Pfam" id="PF05193">
    <property type="entry name" value="Peptidase_M16_C"/>
    <property type="match status" value="2"/>
</dbReference>
<keyword evidence="7" id="KW-0645">Protease</keyword>
<feature type="domain" description="Peptidase M16 N-terminal" evidence="5">
    <location>
        <begin position="51"/>
        <end position="192"/>
    </location>
</feature>
<feature type="domain" description="Peptidase M16 C-terminal" evidence="6">
    <location>
        <begin position="656"/>
        <end position="835"/>
    </location>
</feature>
<proteinExistence type="inferred from homology"/>
<dbReference type="OrthoDB" id="9811314at2"/>
<feature type="region of interest" description="Disordered" evidence="4">
    <location>
        <begin position="908"/>
        <end position="930"/>
    </location>
</feature>
<evidence type="ECO:0000256" key="1">
    <source>
        <dbReference type="ARBA" id="ARBA00001947"/>
    </source>
</evidence>
<evidence type="ECO:0000259" key="6">
    <source>
        <dbReference type="Pfam" id="PF05193"/>
    </source>
</evidence>
<dbReference type="PANTHER" id="PTHR11851">
    <property type="entry name" value="METALLOPROTEASE"/>
    <property type="match status" value="1"/>
</dbReference>
<evidence type="ECO:0000313" key="7">
    <source>
        <dbReference type="EMBL" id="TWH76080.1"/>
    </source>
</evidence>
<evidence type="ECO:0000259" key="5">
    <source>
        <dbReference type="Pfam" id="PF00675"/>
    </source>
</evidence>
<dbReference type="PROSITE" id="PS00143">
    <property type="entry name" value="INSULINASE"/>
    <property type="match status" value="1"/>
</dbReference>
<dbReference type="Gene3D" id="3.30.830.10">
    <property type="entry name" value="Metalloenzyme, LuxS/M16 peptidase-like"/>
    <property type="match status" value="4"/>
</dbReference>
<dbReference type="RefSeq" id="WP_144570738.1">
    <property type="nucleotide sequence ID" value="NZ_VLKG01000003.1"/>
</dbReference>
<dbReference type="EMBL" id="VLKG01000003">
    <property type="protein sequence ID" value="TWH76080.1"/>
    <property type="molecule type" value="Genomic_DNA"/>
</dbReference>
<comment type="caution">
    <text evidence="7">The sequence shown here is derived from an EMBL/GenBank/DDBJ whole genome shotgun (WGS) entry which is preliminary data.</text>
</comment>
<evidence type="ECO:0000256" key="4">
    <source>
        <dbReference type="SAM" id="MobiDB-lite"/>
    </source>
</evidence>
<gene>
    <name evidence="7" type="ORF">LX59_00999</name>
</gene>
<dbReference type="Proteomes" id="UP000319627">
    <property type="component" value="Unassembled WGS sequence"/>
</dbReference>
<evidence type="ECO:0000256" key="3">
    <source>
        <dbReference type="RuleBase" id="RU004447"/>
    </source>
</evidence>
<dbReference type="InterPro" id="IPR007863">
    <property type="entry name" value="Peptidase_M16_C"/>
</dbReference>
<comment type="similarity">
    <text evidence="2 3">Belongs to the peptidase M16 family.</text>
</comment>
<accession>A0A562IZ15</accession>
<dbReference type="GO" id="GO:0006508">
    <property type="term" value="P:proteolysis"/>
    <property type="evidence" value="ECO:0007669"/>
    <property type="project" value="UniProtKB-KW"/>
</dbReference>
<comment type="cofactor">
    <cofactor evidence="1">
        <name>Zn(2+)</name>
        <dbReference type="ChEBI" id="CHEBI:29105"/>
    </cofactor>
</comment>
<dbReference type="PANTHER" id="PTHR11851:SF49">
    <property type="entry name" value="MITOCHONDRIAL-PROCESSING PEPTIDASE SUBUNIT ALPHA"/>
    <property type="match status" value="1"/>
</dbReference>
<feature type="domain" description="Peptidase M16 N-terminal" evidence="5">
    <location>
        <begin position="530"/>
        <end position="605"/>
    </location>
</feature>
<organism evidence="7 8">
    <name type="scientific">Azomonas agilis</name>
    <dbReference type="NCBI Taxonomy" id="116849"/>
    <lineage>
        <taxon>Bacteria</taxon>
        <taxon>Pseudomonadati</taxon>
        <taxon>Pseudomonadota</taxon>
        <taxon>Gammaproteobacteria</taxon>
        <taxon>Pseudomonadales</taxon>
        <taxon>Pseudomonadaceae</taxon>
        <taxon>Azomonas</taxon>
    </lineage>
</organism>
<dbReference type="InterPro" id="IPR011765">
    <property type="entry name" value="Pept_M16_N"/>
</dbReference>